<comment type="caution">
    <text evidence="4">The sequence shown here is derived from an EMBL/GenBank/DDBJ whole genome shotgun (WGS) entry which is preliminary data.</text>
</comment>
<evidence type="ECO:0000313" key="4">
    <source>
        <dbReference type="EMBL" id="KAK8847944.1"/>
    </source>
</evidence>
<dbReference type="SUPFAM" id="SSF54001">
    <property type="entry name" value="Cysteine proteinases"/>
    <property type="match status" value="1"/>
</dbReference>
<evidence type="ECO:0000313" key="5">
    <source>
        <dbReference type="Proteomes" id="UP001470230"/>
    </source>
</evidence>
<feature type="region of interest" description="Disordered" evidence="2">
    <location>
        <begin position="824"/>
        <end position="848"/>
    </location>
</feature>
<feature type="coiled-coil region" evidence="1">
    <location>
        <begin position="604"/>
        <end position="638"/>
    </location>
</feature>
<dbReference type="Gene3D" id="3.90.70.10">
    <property type="entry name" value="Cysteine proteinases"/>
    <property type="match status" value="2"/>
</dbReference>
<feature type="compositionally biased region" description="Acidic residues" evidence="2">
    <location>
        <begin position="832"/>
        <end position="848"/>
    </location>
</feature>
<dbReference type="Pfam" id="PF00443">
    <property type="entry name" value="UCH"/>
    <property type="match status" value="1"/>
</dbReference>
<keyword evidence="1" id="KW-0175">Coiled coil</keyword>
<evidence type="ECO:0000259" key="3">
    <source>
        <dbReference type="PROSITE" id="PS50235"/>
    </source>
</evidence>
<organism evidence="4 5">
    <name type="scientific">Tritrichomonas musculus</name>
    <dbReference type="NCBI Taxonomy" id="1915356"/>
    <lineage>
        <taxon>Eukaryota</taxon>
        <taxon>Metamonada</taxon>
        <taxon>Parabasalia</taxon>
        <taxon>Tritrichomonadida</taxon>
        <taxon>Tritrichomonadidae</taxon>
        <taxon>Tritrichomonas</taxon>
    </lineage>
</organism>
<feature type="domain" description="USP" evidence="3">
    <location>
        <begin position="117"/>
        <end position="366"/>
    </location>
</feature>
<name>A0ABR2HJG8_9EUKA</name>
<protein>
    <recommendedName>
        <fullName evidence="3">USP domain-containing protein</fullName>
    </recommendedName>
</protein>
<sequence>MIKINFTRTLSDVPNDFDGLIGGNYADDNFNIIVFIKPNAIKYLNFKVVFRKYPKIFPFWAILTIKIHDQENDIFFKIEKEEKRFKQEFTTPFKKDSILKEKTIIIYNITQIPTYICTLTNLGQTCYLNSSIQLIFHLAKFRSLLFSLRNLEPSGILFNLKELFAKMCFNKSEISPEALTDSFGWPLLARYIKHDAVNFIQKLLENIYQKLDDQNQRKFDAIFTSQVIPKNFQSKNNIKSQYIMYISNNSVDSSLTERIEIEMEDTQFYQLSEVLFFSFSSLSYDTIPPHLDMSNFVYKDGPNKFTKYTLSGIIFLNIDKRHYKCFVRNNSKDIWLYFNDSFQTNFSWSYSESFGISKSPLDYSIKEMLDNEEIQINCLMYVADDVIDDYFCFTSNVRNPFQINFNFTPSYDKMRKIMISDLNDIKKYIDEGHTDFENVGCSLEFVISDDSSMSSVYKRVSDEFKVPINSFILRFEDSTTHAPYFHIFSNNDNKKLSCFECFSLHLYFEEITENNEFNYQSIPCYFLLFKFNPISFIHNLNNNLIHEKSSGYNLVSSTPVRKKLPLLPHRTTSNHLSKPLKSNSNKMKRKNCFQFLKCLVLDIYNKFENIIPQLTKEINKLEDENEEKKLQIHLYTAEYKLNEKVKIGYREINVNDTIKETIPQIANGIFIYVQCFDDFSDKSTKLTSNSIKSKFLFYNYIQKAFNKHFYPREIPNVFMLENFSVPVTFCKLTDPLKKFKTMLFPLRLPFLNNLTKLKRIICSIMNEEYPENGLIQLFFGFKEGYSPLNEPLREDKSFDLIIRTLELSMRQTSVKINKFNYTLKSSSSSSTDSDENIDEYNEEEEEEEIDSDFDYTPNIFIHYHIFESFDKNEQISIRVYFSDDSISIKCTSQVLVNKKAKVADIAFNLLNIFPQDKLNENDINDLNRIQNNELAFTDVYRIVQTSNGKIFDELNLNSQLKNIKEIRFERIRNDYNKDDLLGFIPVSYGAFYNNTQYIGSFGTPFYFPVLKSDLNDQQLTNSNDFKNSNLYRRLKRMICEKEIKFKLFVVNFFGFIQNTKFNEIQKIIDKKLRFSICLKGLNASAFIDENAFFYNEIRILK</sequence>
<dbReference type="InterPro" id="IPR001394">
    <property type="entry name" value="Peptidase_C19_UCH"/>
</dbReference>
<dbReference type="Proteomes" id="UP001470230">
    <property type="component" value="Unassembled WGS sequence"/>
</dbReference>
<gene>
    <name evidence="4" type="ORF">M9Y10_018994</name>
</gene>
<evidence type="ECO:0000256" key="2">
    <source>
        <dbReference type="SAM" id="MobiDB-lite"/>
    </source>
</evidence>
<dbReference type="InterPro" id="IPR050164">
    <property type="entry name" value="Peptidase_C19"/>
</dbReference>
<dbReference type="EMBL" id="JAPFFF010000027">
    <property type="protein sequence ID" value="KAK8847944.1"/>
    <property type="molecule type" value="Genomic_DNA"/>
</dbReference>
<proteinExistence type="predicted"/>
<dbReference type="InterPro" id="IPR028889">
    <property type="entry name" value="USP"/>
</dbReference>
<dbReference type="InterPro" id="IPR038765">
    <property type="entry name" value="Papain-like_cys_pep_sf"/>
</dbReference>
<accession>A0ABR2HJG8</accession>
<evidence type="ECO:0000256" key="1">
    <source>
        <dbReference type="SAM" id="Coils"/>
    </source>
</evidence>
<reference evidence="4 5" key="1">
    <citation type="submission" date="2024-04" db="EMBL/GenBank/DDBJ databases">
        <title>Tritrichomonas musculus Genome.</title>
        <authorList>
            <person name="Alves-Ferreira E."/>
            <person name="Grigg M."/>
            <person name="Lorenzi H."/>
            <person name="Galac M."/>
        </authorList>
    </citation>
    <scope>NUCLEOTIDE SEQUENCE [LARGE SCALE GENOMIC DNA]</scope>
    <source>
        <strain evidence="4 5">EAF2021</strain>
    </source>
</reference>
<keyword evidence="5" id="KW-1185">Reference proteome</keyword>
<dbReference type="PANTHER" id="PTHR24006">
    <property type="entry name" value="UBIQUITIN CARBOXYL-TERMINAL HYDROLASE"/>
    <property type="match status" value="1"/>
</dbReference>
<dbReference type="PROSITE" id="PS50235">
    <property type="entry name" value="USP_3"/>
    <property type="match status" value="1"/>
</dbReference>